<feature type="domain" description="Creatinase N-terminal" evidence="4">
    <location>
        <begin position="5"/>
        <end position="130"/>
    </location>
</feature>
<proteinExistence type="predicted"/>
<dbReference type="EMBL" id="JAGGDJ010000003">
    <property type="protein sequence ID" value="MBO7743974.1"/>
    <property type="molecule type" value="Genomic_DNA"/>
</dbReference>
<name>A0ABS3W6M9_9BACL</name>
<dbReference type="GO" id="GO:0004177">
    <property type="term" value="F:aminopeptidase activity"/>
    <property type="evidence" value="ECO:0007669"/>
    <property type="project" value="UniProtKB-KW"/>
</dbReference>
<evidence type="ECO:0000256" key="2">
    <source>
        <dbReference type="ARBA" id="ARBA00022801"/>
    </source>
</evidence>
<evidence type="ECO:0000259" key="3">
    <source>
        <dbReference type="Pfam" id="PF00557"/>
    </source>
</evidence>
<accession>A0ABS3W6M9</accession>
<dbReference type="Gene3D" id="3.40.350.10">
    <property type="entry name" value="Creatinase/prolidase N-terminal domain"/>
    <property type="match status" value="1"/>
</dbReference>
<dbReference type="InterPro" id="IPR001131">
    <property type="entry name" value="Peptidase_M24B_aminopep-P_CS"/>
</dbReference>
<dbReference type="Gene3D" id="3.90.230.10">
    <property type="entry name" value="Creatinase/methionine aminopeptidase superfamily"/>
    <property type="match status" value="1"/>
</dbReference>
<reference evidence="5 6" key="1">
    <citation type="submission" date="2021-03" db="EMBL/GenBank/DDBJ databases">
        <title>Paenibacillus artemisicola MWE-103 whole genome sequence.</title>
        <authorList>
            <person name="Ham Y.J."/>
        </authorList>
    </citation>
    <scope>NUCLEOTIDE SEQUENCE [LARGE SCALE GENOMIC DNA]</scope>
    <source>
        <strain evidence="5 6">MWE-103</strain>
    </source>
</reference>
<dbReference type="InterPro" id="IPR050659">
    <property type="entry name" value="Peptidase_M24B"/>
</dbReference>
<dbReference type="PANTHER" id="PTHR46112:SF3">
    <property type="entry name" value="AMINOPEPTIDASE YPDF"/>
    <property type="match status" value="1"/>
</dbReference>
<evidence type="ECO:0000259" key="4">
    <source>
        <dbReference type="Pfam" id="PF01321"/>
    </source>
</evidence>
<comment type="caution">
    <text evidence="5">The sequence shown here is derived from an EMBL/GenBank/DDBJ whole genome shotgun (WGS) entry which is preliminary data.</text>
</comment>
<dbReference type="SUPFAM" id="SSF55920">
    <property type="entry name" value="Creatinase/aminopeptidase"/>
    <property type="match status" value="1"/>
</dbReference>
<evidence type="ECO:0000313" key="5">
    <source>
        <dbReference type="EMBL" id="MBO7743974.1"/>
    </source>
</evidence>
<sequence>MTTARIAGLRAKLPELGADAILVTNAVNRRYISGFTGSSGYLLVSAADSWLLTDFRYMTQAPQQASGFTVVEHGQKWIETAKELAGSAGLKKLAFEQDTVVFSEYTAWKAALGGGFELVPVSGVIESLRLYKDESELAIMREACQLADDTFQHMLSFIKPGLRERDVALEMEMFMRSRGATSSSFDTIVASGERSALPHGVASDRVIGTNEFVKLDFGAYYNGYCSDLTRTVVVGKPTDRHREIYDIVLEAQLATLAGIKPGMTGKEADAIARGIIARYGYGDKFGHGTGHGLGMEIHEAPRLSVAGAAVLEPGMTVTVEPGIYLPGFGGVRIEDDIVITTDGNSLLTSSPKTMFILE</sequence>
<feature type="domain" description="Peptidase M24" evidence="3">
    <location>
        <begin position="139"/>
        <end position="340"/>
    </location>
</feature>
<dbReference type="InterPro" id="IPR036005">
    <property type="entry name" value="Creatinase/aminopeptidase-like"/>
</dbReference>
<keyword evidence="6" id="KW-1185">Reference proteome</keyword>
<organism evidence="5 6">
    <name type="scientific">Paenibacillus artemisiicola</name>
    <dbReference type="NCBI Taxonomy" id="1172618"/>
    <lineage>
        <taxon>Bacteria</taxon>
        <taxon>Bacillati</taxon>
        <taxon>Bacillota</taxon>
        <taxon>Bacilli</taxon>
        <taxon>Bacillales</taxon>
        <taxon>Paenibacillaceae</taxon>
        <taxon>Paenibacillus</taxon>
    </lineage>
</organism>
<keyword evidence="5" id="KW-0645">Protease</keyword>
<evidence type="ECO:0000256" key="1">
    <source>
        <dbReference type="ARBA" id="ARBA00022723"/>
    </source>
</evidence>
<dbReference type="PRINTS" id="PR00599">
    <property type="entry name" value="MAPEPTIDASE"/>
</dbReference>
<keyword evidence="5" id="KW-0031">Aminopeptidase</keyword>
<dbReference type="CDD" id="cd01092">
    <property type="entry name" value="APP-like"/>
    <property type="match status" value="1"/>
</dbReference>
<dbReference type="InterPro" id="IPR000994">
    <property type="entry name" value="Pept_M24"/>
</dbReference>
<dbReference type="PANTHER" id="PTHR46112">
    <property type="entry name" value="AMINOPEPTIDASE"/>
    <property type="match status" value="1"/>
</dbReference>
<keyword evidence="1" id="KW-0479">Metal-binding</keyword>
<gene>
    <name evidence="5" type="ORF">I8J29_07210</name>
</gene>
<dbReference type="RefSeq" id="WP_208846962.1">
    <property type="nucleotide sequence ID" value="NZ_JAGGDJ010000003.1"/>
</dbReference>
<protein>
    <submittedName>
        <fullName evidence="5">Aminopeptidase P family protein</fullName>
    </submittedName>
</protein>
<dbReference type="InterPro" id="IPR029149">
    <property type="entry name" value="Creatin/AminoP/Spt16_N"/>
</dbReference>
<dbReference type="InterPro" id="IPR000587">
    <property type="entry name" value="Creatinase_N"/>
</dbReference>
<evidence type="ECO:0000313" key="6">
    <source>
        <dbReference type="Proteomes" id="UP000670947"/>
    </source>
</evidence>
<dbReference type="SUPFAM" id="SSF53092">
    <property type="entry name" value="Creatinase/prolidase N-terminal domain"/>
    <property type="match status" value="1"/>
</dbReference>
<dbReference type="Proteomes" id="UP000670947">
    <property type="component" value="Unassembled WGS sequence"/>
</dbReference>
<dbReference type="PROSITE" id="PS00491">
    <property type="entry name" value="PROLINE_PEPTIDASE"/>
    <property type="match status" value="1"/>
</dbReference>
<dbReference type="InterPro" id="IPR001714">
    <property type="entry name" value="Pept_M24_MAP"/>
</dbReference>
<keyword evidence="2" id="KW-0378">Hydrolase</keyword>
<dbReference type="Pfam" id="PF01321">
    <property type="entry name" value="Creatinase_N"/>
    <property type="match status" value="1"/>
</dbReference>
<dbReference type="Pfam" id="PF00557">
    <property type="entry name" value="Peptidase_M24"/>
    <property type="match status" value="1"/>
</dbReference>